<dbReference type="GO" id="GO:0005829">
    <property type="term" value="C:cytosol"/>
    <property type="evidence" value="ECO:0007669"/>
    <property type="project" value="TreeGrafter"/>
</dbReference>
<feature type="domain" description="FdhE central" evidence="3">
    <location>
        <begin position="156"/>
        <end position="194"/>
    </location>
</feature>
<dbReference type="Pfam" id="PF24860">
    <property type="entry name" value="FdhE_C"/>
    <property type="match status" value="1"/>
</dbReference>
<gene>
    <name evidence="5" type="ORF">AYR66_13300</name>
</gene>
<organism evidence="5 6">
    <name type="scientific">Noviherbaspirillum denitrificans</name>
    <dbReference type="NCBI Taxonomy" id="1968433"/>
    <lineage>
        <taxon>Bacteria</taxon>
        <taxon>Pseudomonadati</taxon>
        <taxon>Pseudomonadota</taxon>
        <taxon>Betaproteobacteria</taxon>
        <taxon>Burkholderiales</taxon>
        <taxon>Oxalobacteraceae</taxon>
        <taxon>Noviherbaspirillum</taxon>
    </lineage>
</organism>
<dbReference type="RefSeq" id="WP_088707209.1">
    <property type="nucleotide sequence ID" value="NZ_LSTO01000001.1"/>
</dbReference>
<proteinExistence type="predicted"/>
<feature type="domain" description="FdhE N-terminal" evidence="2">
    <location>
        <begin position="15"/>
        <end position="67"/>
    </location>
</feature>
<dbReference type="InterPro" id="IPR056796">
    <property type="entry name" value="FdhE_C"/>
</dbReference>
<evidence type="ECO:0000259" key="2">
    <source>
        <dbReference type="Pfam" id="PF04216"/>
    </source>
</evidence>
<dbReference type="InterPro" id="IPR056774">
    <property type="entry name" value="FdhE_N"/>
</dbReference>
<dbReference type="PANTHER" id="PTHR37689">
    <property type="entry name" value="PROTEIN FDHE"/>
    <property type="match status" value="1"/>
</dbReference>
<keyword evidence="1" id="KW-0963">Cytoplasm</keyword>
<dbReference type="PANTHER" id="PTHR37689:SF1">
    <property type="entry name" value="PROTEIN FDHE"/>
    <property type="match status" value="1"/>
</dbReference>
<dbReference type="CDD" id="cd16341">
    <property type="entry name" value="FdhE"/>
    <property type="match status" value="1"/>
</dbReference>
<dbReference type="GO" id="GO:0008199">
    <property type="term" value="F:ferric iron binding"/>
    <property type="evidence" value="ECO:0007669"/>
    <property type="project" value="TreeGrafter"/>
</dbReference>
<protein>
    <recommendedName>
        <fullName evidence="7">Formate dehydrogenase accessory protein FdhE</fullName>
    </recommendedName>
</protein>
<dbReference type="Pfam" id="PF24859">
    <property type="entry name" value="FdhE_central"/>
    <property type="match status" value="1"/>
</dbReference>
<dbReference type="Gene3D" id="3.90.1670.10">
    <property type="entry name" value="FdhE-like domain"/>
    <property type="match status" value="1"/>
</dbReference>
<sequence>MQSSTQIPAGASNLIAPRDDLFSRRSARLEQLAAGQADAAWLSTLASLARHQQIAFSALANAPAESELKLIWQSTYRTLFAAMTGSPLVPDGAQPLDGKALDEAGEKCLKLAHGEIVADARDSQDYLVAAAMQVAWSAAESSPAALERVQTVAHKHCPECGCEPVGSIVLAGAGKAGLRYLECCLCATRWHAVRAHCTLCDEGSVVSYLGLEGGNPAVQAECCDHCHGYVKTCFQEKDPDVDPVADDLASLMLDVLVGQEGYSRASPNLFLAGVEPASHKA</sequence>
<evidence type="ECO:0008006" key="7">
    <source>
        <dbReference type="Google" id="ProtNLM"/>
    </source>
</evidence>
<dbReference type="Proteomes" id="UP000197535">
    <property type="component" value="Unassembled WGS sequence"/>
</dbReference>
<evidence type="ECO:0000259" key="3">
    <source>
        <dbReference type="Pfam" id="PF24859"/>
    </source>
</evidence>
<dbReference type="AlphaFoldDB" id="A0A254TCP0"/>
<dbReference type="InterPro" id="IPR006452">
    <property type="entry name" value="Formate_DH_accessory"/>
</dbReference>
<keyword evidence="6" id="KW-1185">Reference proteome</keyword>
<reference evidence="5 6" key="1">
    <citation type="submission" date="2016-02" db="EMBL/GenBank/DDBJ databases">
        <authorList>
            <person name="Wen L."/>
            <person name="He K."/>
            <person name="Yang H."/>
        </authorList>
    </citation>
    <scope>NUCLEOTIDE SEQUENCE [LARGE SCALE GENOMIC DNA]</scope>
    <source>
        <strain evidence="5 6">TSA40</strain>
    </source>
</reference>
<evidence type="ECO:0000256" key="1">
    <source>
        <dbReference type="ARBA" id="ARBA00022490"/>
    </source>
</evidence>
<name>A0A254TCP0_9BURK</name>
<dbReference type="SUPFAM" id="SSF144020">
    <property type="entry name" value="FdhE-like"/>
    <property type="match status" value="1"/>
</dbReference>
<evidence type="ECO:0000259" key="4">
    <source>
        <dbReference type="Pfam" id="PF24860"/>
    </source>
</evidence>
<dbReference type="EMBL" id="LSTO01000001">
    <property type="protein sequence ID" value="OWW20325.1"/>
    <property type="molecule type" value="Genomic_DNA"/>
</dbReference>
<dbReference type="InterPro" id="IPR056797">
    <property type="entry name" value="FdhE_central"/>
</dbReference>
<dbReference type="OrthoDB" id="9794151at2"/>
<dbReference type="GO" id="GO:0051604">
    <property type="term" value="P:protein maturation"/>
    <property type="evidence" value="ECO:0007669"/>
    <property type="project" value="TreeGrafter"/>
</dbReference>
<dbReference type="Pfam" id="PF04216">
    <property type="entry name" value="FdhE_N"/>
    <property type="match status" value="1"/>
</dbReference>
<evidence type="ECO:0000313" key="5">
    <source>
        <dbReference type="EMBL" id="OWW20325.1"/>
    </source>
</evidence>
<accession>A0A254TCP0</accession>
<feature type="domain" description="FdhE C-terminal" evidence="4">
    <location>
        <begin position="196"/>
        <end position="271"/>
    </location>
</feature>
<evidence type="ECO:0000313" key="6">
    <source>
        <dbReference type="Proteomes" id="UP000197535"/>
    </source>
</evidence>
<dbReference type="InterPro" id="IPR024064">
    <property type="entry name" value="FdhE-like_sf"/>
</dbReference>
<comment type="caution">
    <text evidence="5">The sequence shown here is derived from an EMBL/GenBank/DDBJ whole genome shotgun (WGS) entry which is preliminary data.</text>
</comment>